<protein>
    <submittedName>
        <fullName evidence="1">Uncharacterized protein</fullName>
    </submittedName>
</protein>
<gene>
    <name evidence="1" type="ORF">A0H81_05298</name>
</gene>
<reference evidence="1 2" key="1">
    <citation type="submission" date="2016-03" db="EMBL/GenBank/DDBJ databases">
        <title>Whole genome sequencing of Grifola frondosa 9006-11.</title>
        <authorList>
            <person name="Min B."/>
            <person name="Park H."/>
            <person name="Kim J.-G."/>
            <person name="Cho H."/>
            <person name="Oh Y.-L."/>
            <person name="Kong W.-S."/>
            <person name="Choi I.-G."/>
        </authorList>
    </citation>
    <scope>NUCLEOTIDE SEQUENCE [LARGE SCALE GENOMIC DNA]</scope>
    <source>
        <strain evidence="1 2">9006-11</strain>
    </source>
</reference>
<keyword evidence="2" id="KW-1185">Reference proteome</keyword>
<comment type="caution">
    <text evidence="1">The sequence shown here is derived from an EMBL/GenBank/DDBJ whole genome shotgun (WGS) entry which is preliminary data.</text>
</comment>
<evidence type="ECO:0000313" key="2">
    <source>
        <dbReference type="Proteomes" id="UP000092993"/>
    </source>
</evidence>
<dbReference type="Proteomes" id="UP000092993">
    <property type="component" value="Unassembled WGS sequence"/>
</dbReference>
<dbReference type="EMBL" id="LUGG01000005">
    <property type="protein sequence ID" value="OBZ75025.1"/>
    <property type="molecule type" value="Genomic_DNA"/>
</dbReference>
<dbReference type="AlphaFoldDB" id="A0A1C7MDL9"/>
<name>A0A1C7MDL9_GRIFR</name>
<evidence type="ECO:0000313" key="1">
    <source>
        <dbReference type="EMBL" id="OBZ75025.1"/>
    </source>
</evidence>
<sequence length="94" mass="10645">MNENAHLVVHWDQAVAEDPAEISNPSRAISHLLLKLGLCCMHQHFFPPLIELGLKDSLHAYTDRRMEHHKDGLLGDILKNKGCDGSRVINFHDL</sequence>
<proteinExistence type="predicted"/>
<organism evidence="1 2">
    <name type="scientific">Grifola frondosa</name>
    <name type="common">Maitake</name>
    <name type="synonym">Polyporus frondosus</name>
    <dbReference type="NCBI Taxonomy" id="5627"/>
    <lineage>
        <taxon>Eukaryota</taxon>
        <taxon>Fungi</taxon>
        <taxon>Dikarya</taxon>
        <taxon>Basidiomycota</taxon>
        <taxon>Agaricomycotina</taxon>
        <taxon>Agaricomycetes</taxon>
        <taxon>Polyporales</taxon>
        <taxon>Grifolaceae</taxon>
        <taxon>Grifola</taxon>
    </lineage>
</organism>
<accession>A0A1C7MDL9</accession>